<protein>
    <submittedName>
        <fullName evidence="1">Uncharacterized protein</fullName>
    </submittedName>
</protein>
<keyword evidence="2" id="KW-1185">Reference proteome</keyword>
<proteinExistence type="predicted"/>
<comment type="caution">
    <text evidence="1">The sequence shown here is derived from an EMBL/GenBank/DDBJ whole genome shotgun (WGS) entry which is preliminary data.</text>
</comment>
<dbReference type="AlphaFoldDB" id="A0A7X8SL06"/>
<sequence>MEKLKLYISFMVLLSYSLGVVHTFIGHNHDSSDEANFCHTPSINVDECGIEKNAHFEHKGHCDPNLYDFLSCILGQIQHAESVNLLEESREEVLLKVPKEIREVTAFLMVVLQPIYVEQKVNSVSINHILTSLIPHFVFGKRGPPSLL</sequence>
<reference evidence="1 2" key="1">
    <citation type="submission" date="2020-04" db="EMBL/GenBank/DDBJ databases">
        <title>Flammeovirga sp. SR4, a novel species isolated from seawater.</title>
        <authorList>
            <person name="Wang X."/>
        </authorList>
    </citation>
    <scope>NUCLEOTIDE SEQUENCE [LARGE SCALE GENOMIC DNA]</scope>
    <source>
        <strain evidence="1 2">SR4</strain>
    </source>
</reference>
<dbReference type="RefSeq" id="WP_168882893.1">
    <property type="nucleotide sequence ID" value="NZ_JABAIL010000004.1"/>
</dbReference>
<accession>A0A7X8SL06</accession>
<dbReference type="Proteomes" id="UP000585050">
    <property type="component" value="Unassembled WGS sequence"/>
</dbReference>
<name>A0A7X8SL06_9BACT</name>
<gene>
    <name evidence="1" type="ORF">HGP29_13180</name>
</gene>
<organism evidence="1 2">
    <name type="scientific">Flammeovirga agarivorans</name>
    <dbReference type="NCBI Taxonomy" id="2726742"/>
    <lineage>
        <taxon>Bacteria</taxon>
        <taxon>Pseudomonadati</taxon>
        <taxon>Bacteroidota</taxon>
        <taxon>Cytophagia</taxon>
        <taxon>Cytophagales</taxon>
        <taxon>Flammeovirgaceae</taxon>
        <taxon>Flammeovirga</taxon>
    </lineage>
</organism>
<evidence type="ECO:0000313" key="2">
    <source>
        <dbReference type="Proteomes" id="UP000585050"/>
    </source>
</evidence>
<evidence type="ECO:0000313" key="1">
    <source>
        <dbReference type="EMBL" id="NLR92173.1"/>
    </source>
</evidence>
<dbReference type="EMBL" id="JABAIL010000004">
    <property type="protein sequence ID" value="NLR92173.1"/>
    <property type="molecule type" value="Genomic_DNA"/>
</dbReference>